<dbReference type="PANTHER" id="PTHR30486">
    <property type="entry name" value="TWITCHING MOTILITY PROTEIN PILT"/>
    <property type="match status" value="1"/>
</dbReference>
<dbReference type="SUPFAM" id="SSF52540">
    <property type="entry name" value="P-loop containing nucleoside triphosphate hydrolases"/>
    <property type="match status" value="1"/>
</dbReference>
<protein>
    <submittedName>
        <fullName evidence="3">Type IV pili twitching motility protein PilT</fullName>
    </submittedName>
</protein>
<dbReference type="Proteomes" id="UP000231569">
    <property type="component" value="Unassembled WGS sequence"/>
</dbReference>
<comment type="similarity">
    <text evidence="1">Belongs to the GSP E family.</text>
</comment>
<dbReference type="EMBL" id="PFEE01000025">
    <property type="protein sequence ID" value="PJE63844.1"/>
    <property type="molecule type" value="Genomic_DNA"/>
</dbReference>
<dbReference type="InterPro" id="IPR050921">
    <property type="entry name" value="T4SS_GSP_E_ATPase"/>
</dbReference>
<evidence type="ECO:0000256" key="1">
    <source>
        <dbReference type="ARBA" id="ARBA00006611"/>
    </source>
</evidence>
<dbReference type="PANTHER" id="PTHR30486:SF16">
    <property type="entry name" value="TWITCHING MOTILITY PROTEIN PILT"/>
    <property type="match status" value="1"/>
</dbReference>
<dbReference type="NCBIfam" id="TIGR01420">
    <property type="entry name" value="pilT_fam"/>
    <property type="match status" value="1"/>
</dbReference>
<reference evidence="4" key="1">
    <citation type="submission" date="2017-09" db="EMBL/GenBank/DDBJ databases">
        <title>Depth-based differentiation of microbial function through sediment-hosted aquifers and enrichment of novel symbionts in the deep terrestrial subsurface.</title>
        <authorList>
            <person name="Probst A.J."/>
            <person name="Ladd B."/>
            <person name="Jarett J.K."/>
            <person name="Geller-Mcgrath D.E."/>
            <person name="Sieber C.M.K."/>
            <person name="Emerson J.B."/>
            <person name="Anantharaman K."/>
            <person name="Thomas B.C."/>
            <person name="Malmstrom R."/>
            <person name="Stieglmeier M."/>
            <person name="Klingl A."/>
            <person name="Woyke T."/>
            <person name="Ryan C.M."/>
            <person name="Banfield J.F."/>
        </authorList>
    </citation>
    <scope>NUCLEOTIDE SEQUENCE [LARGE SCALE GENOMIC DNA]</scope>
</reference>
<name>A0A2M8KV83_9BACT</name>
<accession>A0A2M8KV83</accession>
<dbReference type="AlphaFoldDB" id="A0A2M8KV83"/>
<feature type="domain" description="Bacterial type II secretion system protein E" evidence="2">
    <location>
        <begin position="11"/>
        <end position="284"/>
    </location>
</feature>
<dbReference type="InterPro" id="IPR006321">
    <property type="entry name" value="PilT/PilU"/>
</dbReference>
<evidence type="ECO:0000313" key="3">
    <source>
        <dbReference type="EMBL" id="PJE63844.1"/>
    </source>
</evidence>
<proteinExistence type="inferred from homology"/>
<dbReference type="CDD" id="cd01131">
    <property type="entry name" value="PilT"/>
    <property type="match status" value="1"/>
</dbReference>
<evidence type="ECO:0000259" key="2">
    <source>
        <dbReference type="Pfam" id="PF00437"/>
    </source>
</evidence>
<sequence>MEHSVQNDPSELLKEIIVRTASDLHMNVGYHPMLRIYGKLYPLIDYPTVTASDVNRFFVSFTTKEQQDTFYLNKELDFSIAFDQSRFRANAYYERGNMAVSLRSVPQRIPTIEELNLPSIVHKFSQYHDGLVLITGQTGEGKSTTLASLLNEINMTRNSHIVTIEDPIEFVYPMGKSIISQREVKRDTHAFPNALRAVLRQDPNVIVIGEMRDYETISTVMTLAETGHLVFSTLHTSTAALTIDRILDVFPEEQQIQVRSQLSSVLRAIISQKLIPKADDSGRIVSCEILLNNSAVSALIREGKTHQIDNVIQTSSEEGMILFEKYLHELALTKQISYENALTYSSRPKLMAELLK</sequence>
<dbReference type="Gene3D" id="3.40.50.300">
    <property type="entry name" value="P-loop containing nucleotide triphosphate hydrolases"/>
    <property type="match status" value="1"/>
</dbReference>
<gene>
    <name evidence="3" type="ORF">COU89_01185</name>
</gene>
<evidence type="ECO:0000313" key="4">
    <source>
        <dbReference type="Proteomes" id="UP000231569"/>
    </source>
</evidence>
<comment type="caution">
    <text evidence="3">The sequence shown here is derived from an EMBL/GenBank/DDBJ whole genome shotgun (WGS) entry which is preliminary data.</text>
</comment>
<organism evidence="3 4">
    <name type="scientific">Candidatus Roizmanbacteria bacterium CG10_big_fil_rev_8_21_14_0_10_45_7</name>
    <dbReference type="NCBI Taxonomy" id="1974854"/>
    <lineage>
        <taxon>Bacteria</taxon>
        <taxon>Candidatus Roizmaniibacteriota</taxon>
    </lineage>
</organism>
<dbReference type="InterPro" id="IPR001482">
    <property type="entry name" value="T2SS/T4SS_dom"/>
</dbReference>
<dbReference type="Gene3D" id="3.30.450.90">
    <property type="match status" value="1"/>
</dbReference>
<dbReference type="InterPro" id="IPR027417">
    <property type="entry name" value="P-loop_NTPase"/>
</dbReference>
<dbReference type="Pfam" id="PF00437">
    <property type="entry name" value="T2SSE"/>
    <property type="match status" value="1"/>
</dbReference>
<dbReference type="GO" id="GO:0005524">
    <property type="term" value="F:ATP binding"/>
    <property type="evidence" value="ECO:0007669"/>
    <property type="project" value="InterPro"/>
</dbReference>
<dbReference type="GO" id="GO:0016887">
    <property type="term" value="F:ATP hydrolysis activity"/>
    <property type="evidence" value="ECO:0007669"/>
    <property type="project" value="InterPro"/>
</dbReference>